<evidence type="ECO:0000313" key="13">
    <source>
        <dbReference type="EMBL" id="PHU34810.1"/>
    </source>
</evidence>
<dbReference type="PROSITE" id="PS00801">
    <property type="entry name" value="TRANSKETOLASE_1"/>
    <property type="match status" value="1"/>
</dbReference>
<dbReference type="InterPro" id="IPR005475">
    <property type="entry name" value="Transketolase-like_Pyr-bd"/>
</dbReference>
<evidence type="ECO:0000256" key="11">
    <source>
        <dbReference type="HAMAP-Rule" id="MF_00315"/>
    </source>
</evidence>
<evidence type="ECO:0000256" key="3">
    <source>
        <dbReference type="ARBA" id="ARBA00011738"/>
    </source>
</evidence>
<feature type="binding site" evidence="11">
    <location>
        <position position="144"/>
    </location>
    <ligand>
        <name>Mg(2+)</name>
        <dbReference type="ChEBI" id="CHEBI:18420"/>
    </ligand>
</feature>
<dbReference type="UniPathway" id="UPA00064">
    <property type="reaction ID" value="UER00091"/>
</dbReference>
<feature type="binding site" evidence="11">
    <location>
        <position position="72"/>
    </location>
    <ligand>
        <name>thiamine diphosphate</name>
        <dbReference type="ChEBI" id="CHEBI:58937"/>
    </ligand>
</feature>
<dbReference type="AlphaFoldDB" id="A0A2G3DVB6"/>
<dbReference type="InterPro" id="IPR049557">
    <property type="entry name" value="Transketolase_CS"/>
</dbReference>
<evidence type="ECO:0000256" key="9">
    <source>
        <dbReference type="ARBA" id="ARBA00023229"/>
    </source>
</evidence>
<dbReference type="SUPFAM" id="SSF52922">
    <property type="entry name" value="TK C-terminal domain-like"/>
    <property type="match status" value="1"/>
</dbReference>
<dbReference type="Gene3D" id="3.40.50.970">
    <property type="match status" value="2"/>
</dbReference>
<evidence type="ECO:0000256" key="4">
    <source>
        <dbReference type="ARBA" id="ARBA00022679"/>
    </source>
</evidence>
<comment type="subunit">
    <text evidence="3 11">Homodimer.</text>
</comment>
<dbReference type="GO" id="GO:0000287">
    <property type="term" value="F:magnesium ion binding"/>
    <property type="evidence" value="ECO:0007669"/>
    <property type="project" value="UniProtKB-UniRule"/>
</dbReference>
<dbReference type="GO" id="GO:0008661">
    <property type="term" value="F:1-deoxy-D-xylulose-5-phosphate synthase activity"/>
    <property type="evidence" value="ECO:0007669"/>
    <property type="project" value="UniProtKB-UniRule"/>
</dbReference>
<dbReference type="FunFam" id="3.40.50.970:FF:000005">
    <property type="entry name" value="1-deoxy-D-xylulose-5-phosphate synthase"/>
    <property type="match status" value="1"/>
</dbReference>
<dbReference type="InterPro" id="IPR005477">
    <property type="entry name" value="Dxylulose-5-P_synthase"/>
</dbReference>
<evidence type="ECO:0000313" key="14">
    <source>
        <dbReference type="Proteomes" id="UP000225889"/>
    </source>
</evidence>
<feature type="binding site" evidence="11">
    <location>
        <position position="364"/>
    </location>
    <ligand>
        <name>thiamine diphosphate</name>
        <dbReference type="ChEBI" id="CHEBI:58937"/>
    </ligand>
</feature>
<dbReference type="RefSeq" id="WP_099391723.1">
    <property type="nucleotide sequence ID" value="NZ_PDYF01000011.1"/>
</dbReference>
<dbReference type="InterPro" id="IPR033248">
    <property type="entry name" value="Transketolase_C"/>
</dbReference>
<evidence type="ECO:0000256" key="10">
    <source>
        <dbReference type="ARBA" id="ARBA00055605"/>
    </source>
</evidence>
<evidence type="ECO:0000256" key="7">
    <source>
        <dbReference type="ARBA" id="ARBA00022977"/>
    </source>
</evidence>
<organism evidence="13 14">
    <name type="scientific">Pseudobutyrivibrio ruminis</name>
    <dbReference type="NCBI Taxonomy" id="46206"/>
    <lineage>
        <taxon>Bacteria</taxon>
        <taxon>Bacillati</taxon>
        <taxon>Bacillota</taxon>
        <taxon>Clostridia</taxon>
        <taxon>Lachnospirales</taxon>
        <taxon>Lachnospiraceae</taxon>
        <taxon>Pseudobutyrivibrio</taxon>
    </lineage>
</organism>
<evidence type="ECO:0000256" key="5">
    <source>
        <dbReference type="ARBA" id="ARBA00022723"/>
    </source>
</evidence>
<dbReference type="GO" id="GO:0005829">
    <property type="term" value="C:cytosol"/>
    <property type="evidence" value="ECO:0007669"/>
    <property type="project" value="TreeGrafter"/>
</dbReference>
<evidence type="ECO:0000256" key="2">
    <source>
        <dbReference type="ARBA" id="ARBA00011081"/>
    </source>
</evidence>
<keyword evidence="7 11" id="KW-0784">Thiamine biosynthesis</keyword>
<evidence type="ECO:0000256" key="8">
    <source>
        <dbReference type="ARBA" id="ARBA00023052"/>
    </source>
</evidence>
<comment type="cofactor">
    <cofactor evidence="11">
        <name>thiamine diphosphate</name>
        <dbReference type="ChEBI" id="CHEBI:58937"/>
    </cofactor>
    <text evidence="11">Binds 1 thiamine pyrophosphate per subunit.</text>
</comment>
<keyword evidence="8 11" id="KW-0786">Thiamine pyrophosphate</keyword>
<keyword evidence="5 11" id="KW-0479">Metal-binding</keyword>
<dbReference type="SMART" id="SM00861">
    <property type="entry name" value="Transket_pyr"/>
    <property type="match status" value="1"/>
</dbReference>
<proteinExistence type="inferred from homology"/>
<dbReference type="GO" id="GO:0016114">
    <property type="term" value="P:terpenoid biosynthetic process"/>
    <property type="evidence" value="ECO:0007669"/>
    <property type="project" value="UniProtKB-UniRule"/>
</dbReference>
<dbReference type="InterPro" id="IPR009014">
    <property type="entry name" value="Transketo_C/PFOR_II"/>
</dbReference>
<dbReference type="GO" id="GO:0019288">
    <property type="term" value="P:isopentenyl diphosphate biosynthetic process, methylerythritol 4-phosphate pathway"/>
    <property type="evidence" value="ECO:0007669"/>
    <property type="project" value="TreeGrafter"/>
</dbReference>
<dbReference type="Proteomes" id="UP000225889">
    <property type="component" value="Unassembled WGS sequence"/>
</dbReference>
<keyword evidence="9 11" id="KW-0414">Isoprene biosynthesis</keyword>
<dbReference type="GO" id="GO:0009228">
    <property type="term" value="P:thiamine biosynthetic process"/>
    <property type="evidence" value="ECO:0007669"/>
    <property type="project" value="UniProtKB-UniRule"/>
</dbReference>
<dbReference type="Pfam" id="PF13292">
    <property type="entry name" value="DXP_synthase_N"/>
    <property type="match status" value="1"/>
</dbReference>
<comment type="function">
    <text evidence="10 11">Catalyzes the acyloin condensation reaction between C atoms 2 and 3 of pyruvate and glyceraldehyde 3-phosphate to yield 1-deoxy-D-xylulose-5-phosphate (DXP).</text>
</comment>
<comment type="similarity">
    <text evidence="2 11">Belongs to the transketolase family. DXPS subfamily.</text>
</comment>
<feature type="binding site" evidence="11">
    <location>
        <position position="174"/>
    </location>
    <ligand>
        <name>thiamine diphosphate</name>
        <dbReference type="ChEBI" id="CHEBI:58937"/>
    </ligand>
</feature>
<dbReference type="NCBIfam" id="TIGR00204">
    <property type="entry name" value="dxs"/>
    <property type="match status" value="1"/>
</dbReference>
<keyword evidence="4 11" id="KW-0808">Transferase</keyword>
<name>A0A2G3DVB6_9FIRM</name>
<dbReference type="NCBIfam" id="NF003933">
    <property type="entry name" value="PRK05444.2-2"/>
    <property type="match status" value="1"/>
</dbReference>
<dbReference type="FunFam" id="3.40.50.920:FF:000002">
    <property type="entry name" value="1-deoxy-D-xylulose-5-phosphate synthase"/>
    <property type="match status" value="1"/>
</dbReference>
<dbReference type="Gene3D" id="3.40.50.920">
    <property type="match status" value="1"/>
</dbReference>
<feature type="binding site" evidence="11">
    <location>
        <position position="174"/>
    </location>
    <ligand>
        <name>Mg(2+)</name>
        <dbReference type="ChEBI" id="CHEBI:18420"/>
    </ligand>
</feature>
<dbReference type="CDD" id="cd02007">
    <property type="entry name" value="TPP_DXS"/>
    <property type="match status" value="1"/>
</dbReference>
<sequence length="622" mass="68623">MVLEKIKQPNDIKNLTEEELKLLPDEIRNFLIENLSKTGGHLASNLGVIELTMALHLLLDFPKDKLIWDVGHQAYTHKILTGRADEFEHLRQYGGMSGFPKRQESDCDSFDTGHSSTSLSAALGYCMARDLQGEDYKVVAVIGDGALTGGLAYEALNNASQLKKSNFLIVLNDNEMSISKNVGGMSTNLERLRTSSKYLGLKNNVLSSLESWPHGERIIRKIRSAKNGIKSLMVPNMVFEDLGIMYLGPVDGHNVKAMLDAFKMASNIEGPVLVHVITKKGNGYEPAERHPSRFHGTDIFEIETGLPQRSSNPGYTDVFSTVMRKMGDRNPEVVAITAAMADGAGLKRFRNMFPDRFFDVGIAEEHAVTFAAGLALGGRVPVFAVYSSFLQRAYDQILEDVCLQNLHVIFAIDRAGLVGADGSTHQGIFDVSFLSSMPNMTVMAPKNKWELSDMMKFAVAYDGPIAIRYPRGEAYCGLKEHRAEIVLGKAEQIKAGKKVMLLALGSMVKRAEEVEALLLDHGIDAGICNARFAKPLDEQYIRGLANDYDLIVTMEENVLTGGFGQQVQTFLVDNGYKGQVLKIAVPDEFVQHGSVTLLFKELKMDAQSIAERVLDALENRPN</sequence>
<dbReference type="EMBL" id="PDYF01000011">
    <property type="protein sequence ID" value="PHU34810.1"/>
    <property type="molecule type" value="Genomic_DNA"/>
</dbReference>
<comment type="caution">
    <text evidence="13">The sequence shown here is derived from an EMBL/GenBank/DDBJ whole genome shotgun (WGS) entry which is preliminary data.</text>
</comment>
<dbReference type="InterPro" id="IPR029061">
    <property type="entry name" value="THDP-binding"/>
</dbReference>
<feature type="binding site" evidence="11">
    <location>
        <begin position="113"/>
        <end position="115"/>
    </location>
    <ligand>
        <name>thiamine diphosphate</name>
        <dbReference type="ChEBI" id="CHEBI:58937"/>
    </ligand>
</feature>
<feature type="domain" description="Transketolase-like pyrimidine-binding" evidence="12">
    <location>
        <begin position="313"/>
        <end position="477"/>
    </location>
</feature>
<evidence type="ECO:0000256" key="1">
    <source>
        <dbReference type="ARBA" id="ARBA00004980"/>
    </source>
</evidence>
<dbReference type="Pfam" id="PF02780">
    <property type="entry name" value="Transketolase_C"/>
    <property type="match status" value="1"/>
</dbReference>
<evidence type="ECO:0000259" key="12">
    <source>
        <dbReference type="SMART" id="SM00861"/>
    </source>
</evidence>
<accession>A0A2G3DVB6</accession>
<reference evidence="13 14" key="2">
    <citation type="submission" date="2017-10" db="EMBL/GenBank/DDBJ databases">
        <authorList>
            <person name="Banno H."/>
            <person name="Chua N.-H."/>
        </authorList>
    </citation>
    <scope>NUCLEOTIDE SEQUENCE [LARGE SCALE GENOMIC DNA]</scope>
    <source>
        <strain evidence="13 14">JK626</strain>
    </source>
</reference>
<dbReference type="PANTHER" id="PTHR43322:SF5">
    <property type="entry name" value="1-DEOXY-D-XYLULOSE-5-PHOSPHATE SYNTHASE, CHLOROPLASTIC"/>
    <property type="match status" value="1"/>
</dbReference>
<dbReference type="EC" id="2.2.1.7" evidence="11"/>
<reference evidence="13 14" key="1">
    <citation type="submission" date="2017-10" db="EMBL/GenBank/DDBJ databases">
        <title>Resolving the taxonomy of Roseburia spp., Eubacterium rectale and Agathobacter spp. through phylogenomic analysis.</title>
        <authorList>
            <person name="Sheridan P.O."/>
            <person name="Walker A.W."/>
            <person name="Duncan S.H."/>
            <person name="Scott K.P."/>
            <person name="Toole P.W.O."/>
            <person name="Luis P."/>
            <person name="Flint H.J."/>
        </authorList>
    </citation>
    <scope>NUCLEOTIDE SEQUENCE [LARGE SCALE GENOMIC DNA]</scope>
    <source>
        <strain evidence="13 14">JK626</strain>
    </source>
</reference>
<comment type="pathway">
    <text evidence="1 11">Metabolic intermediate biosynthesis; 1-deoxy-D-xylulose 5-phosphate biosynthesis; 1-deoxy-D-xylulose 5-phosphate from D-glyceraldehyde 3-phosphate and pyruvate: step 1/1.</text>
</comment>
<comment type="catalytic activity">
    <reaction evidence="11">
        <text>D-glyceraldehyde 3-phosphate + pyruvate + H(+) = 1-deoxy-D-xylulose 5-phosphate + CO2</text>
        <dbReference type="Rhea" id="RHEA:12605"/>
        <dbReference type="ChEBI" id="CHEBI:15361"/>
        <dbReference type="ChEBI" id="CHEBI:15378"/>
        <dbReference type="ChEBI" id="CHEBI:16526"/>
        <dbReference type="ChEBI" id="CHEBI:57792"/>
        <dbReference type="ChEBI" id="CHEBI:59776"/>
        <dbReference type="EC" id="2.2.1.7"/>
    </reaction>
</comment>
<feature type="binding site" evidence="11">
    <location>
        <begin position="145"/>
        <end position="146"/>
    </location>
    <ligand>
        <name>thiamine diphosphate</name>
        <dbReference type="ChEBI" id="CHEBI:58937"/>
    </ligand>
</feature>
<protein>
    <recommendedName>
        <fullName evidence="11">1-deoxy-D-xylulose-5-phosphate synthase</fullName>
        <ecNumber evidence="11">2.2.1.7</ecNumber>
    </recommendedName>
    <alternativeName>
        <fullName evidence="11">1-deoxyxylulose-5-phosphate synthase</fullName>
        <shortName evidence="11">DXP synthase</shortName>
        <shortName evidence="11">DXPS</shortName>
    </alternativeName>
</protein>
<comment type="cofactor">
    <cofactor evidence="11">
        <name>Mg(2+)</name>
        <dbReference type="ChEBI" id="CHEBI:18420"/>
    </cofactor>
    <text evidence="11">Binds 1 Mg(2+) ion per subunit.</text>
</comment>
<dbReference type="CDD" id="cd07033">
    <property type="entry name" value="TPP_PYR_DXS_TK_like"/>
    <property type="match status" value="1"/>
</dbReference>
<feature type="binding site" evidence="11">
    <location>
        <position position="284"/>
    </location>
    <ligand>
        <name>thiamine diphosphate</name>
        <dbReference type="ChEBI" id="CHEBI:58937"/>
    </ligand>
</feature>
<dbReference type="GO" id="GO:0030976">
    <property type="term" value="F:thiamine pyrophosphate binding"/>
    <property type="evidence" value="ECO:0007669"/>
    <property type="project" value="UniProtKB-UniRule"/>
</dbReference>
<evidence type="ECO:0000256" key="6">
    <source>
        <dbReference type="ARBA" id="ARBA00022842"/>
    </source>
</evidence>
<dbReference type="PANTHER" id="PTHR43322">
    <property type="entry name" value="1-D-DEOXYXYLULOSE 5-PHOSPHATE SYNTHASE-RELATED"/>
    <property type="match status" value="1"/>
</dbReference>
<keyword evidence="6 11" id="KW-0460">Magnesium</keyword>
<dbReference type="SUPFAM" id="SSF52518">
    <property type="entry name" value="Thiamin diphosphate-binding fold (THDP-binding)"/>
    <property type="match status" value="2"/>
</dbReference>
<dbReference type="HAMAP" id="MF_00315">
    <property type="entry name" value="DXP_synth"/>
    <property type="match status" value="1"/>
</dbReference>
<dbReference type="Pfam" id="PF02779">
    <property type="entry name" value="Transket_pyr"/>
    <property type="match status" value="1"/>
</dbReference>
<gene>
    <name evidence="11 13" type="primary">dxs</name>
    <name evidence="13" type="ORF">CSX01_05570</name>
</gene>